<name>A0A1F4S0T8_UNCSA</name>
<proteinExistence type="inferred from homology"/>
<evidence type="ECO:0000259" key="5">
    <source>
        <dbReference type="Pfam" id="PF12849"/>
    </source>
</evidence>
<evidence type="ECO:0000313" key="7">
    <source>
        <dbReference type="Proteomes" id="UP000177905"/>
    </source>
</evidence>
<dbReference type="Proteomes" id="UP000177905">
    <property type="component" value="Unassembled WGS sequence"/>
</dbReference>
<keyword evidence="2 4" id="KW-0813">Transport</keyword>
<dbReference type="CDD" id="cd13653">
    <property type="entry name" value="PBP2_phosphate_like_1"/>
    <property type="match status" value="1"/>
</dbReference>
<keyword evidence="3" id="KW-0732">Signal</keyword>
<evidence type="ECO:0000256" key="4">
    <source>
        <dbReference type="RuleBase" id="RU367119"/>
    </source>
</evidence>
<dbReference type="GO" id="GO:0042301">
    <property type="term" value="F:phosphate ion binding"/>
    <property type="evidence" value="ECO:0007669"/>
    <property type="project" value="UniProtKB-UniRule"/>
</dbReference>
<dbReference type="Gene3D" id="3.40.190.10">
    <property type="entry name" value="Periplasmic binding protein-like II"/>
    <property type="match status" value="2"/>
</dbReference>
<organism evidence="6 7">
    <name type="scientific">candidate division WOR-1 bacterium RIFOXYB2_FULL_36_35</name>
    <dbReference type="NCBI Taxonomy" id="1802578"/>
    <lineage>
        <taxon>Bacteria</taxon>
        <taxon>Bacillati</taxon>
        <taxon>Saganbacteria</taxon>
    </lineage>
</organism>
<evidence type="ECO:0000256" key="1">
    <source>
        <dbReference type="ARBA" id="ARBA00008725"/>
    </source>
</evidence>
<comment type="caution">
    <text evidence="6">The sequence shown here is derived from an EMBL/GenBank/DDBJ whole genome shotgun (WGS) entry which is preliminary data.</text>
</comment>
<comment type="similarity">
    <text evidence="1 4">Belongs to the PstS family.</text>
</comment>
<evidence type="ECO:0000313" key="6">
    <source>
        <dbReference type="EMBL" id="OGC13999.1"/>
    </source>
</evidence>
<evidence type="ECO:0000256" key="3">
    <source>
        <dbReference type="ARBA" id="ARBA00022729"/>
    </source>
</evidence>
<dbReference type="InterPro" id="IPR024370">
    <property type="entry name" value="PBP_domain"/>
</dbReference>
<dbReference type="GO" id="GO:0006817">
    <property type="term" value="P:phosphate ion transport"/>
    <property type="evidence" value="ECO:0007669"/>
    <property type="project" value="UniProtKB-UniRule"/>
</dbReference>
<reference evidence="6 7" key="1">
    <citation type="journal article" date="2016" name="Nat. Commun.">
        <title>Thousands of microbial genomes shed light on interconnected biogeochemical processes in an aquifer system.</title>
        <authorList>
            <person name="Anantharaman K."/>
            <person name="Brown C.T."/>
            <person name="Hug L.A."/>
            <person name="Sharon I."/>
            <person name="Castelle C.J."/>
            <person name="Probst A.J."/>
            <person name="Thomas B.C."/>
            <person name="Singh A."/>
            <person name="Wilkins M.J."/>
            <person name="Karaoz U."/>
            <person name="Brodie E.L."/>
            <person name="Williams K.H."/>
            <person name="Hubbard S.S."/>
            <person name="Banfield J.F."/>
        </authorList>
    </citation>
    <scope>NUCLEOTIDE SEQUENCE [LARGE SCALE GENOMIC DNA]</scope>
</reference>
<dbReference type="PROSITE" id="PS51257">
    <property type="entry name" value="PROKAR_LIPOPROTEIN"/>
    <property type="match status" value="1"/>
</dbReference>
<protein>
    <recommendedName>
        <fullName evidence="4">Phosphate-binding protein</fullName>
    </recommendedName>
</protein>
<dbReference type="PANTHER" id="PTHR30570:SF1">
    <property type="entry name" value="PHOSPHATE-BINDING PROTEIN PSTS"/>
    <property type="match status" value="1"/>
</dbReference>
<feature type="domain" description="PBP" evidence="5">
    <location>
        <begin position="28"/>
        <end position="272"/>
    </location>
</feature>
<evidence type="ECO:0000256" key="2">
    <source>
        <dbReference type="ARBA" id="ARBA00022448"/>
    </source>
</evidence>
<keyword evidence="4" id="KW-0592">Phosphate transport</keyword>
<dbReference type="AlphaFoldDB" id="A0A1F4S0T8"/>
<sequence>MMFKKVIFASLFLLLSVAFLLGCASGNKAIQIRGSDTMVNLGQAWAEVFMKEHSDISLAITGGGSGTGIAALISGATDIAQASRNMEPSEIEMAKKRGINPKEFHVANDGVTIVINPSNPVSKLTMQQLADIYTGKIKNWKEVGGKDEKIVALSRDRNSGTHVFFLEHVIKHGDKNNKDEFNQSALMMPSSQAIVEEVASNSSAIGYIGLGYLNDRQKAVPIAKDGKSPYVFPSIDTVKNGKYPIARSLLFYTNGEPTEKIKSFLDFVFSPEGQKIVLKMDFVPVK</sequence>
<dbReference type="SUPFAM" id="SSF53850">
    <property type="entry name" value="Periplasmic binding protein-like II"/>
    <property type="match status" value="1"/>
</dbReference>
<gene>
    <name evidence="6" type="ORF">A2290_06460</name>
</gene>
<dbReference type="PANTHER" id="PTHR30570">
    <property type="entry name" value="PERIPLASMIC PHOSPHATE BINDING COMPONENT OF PHOSPHATE ABC TRANSPORTER"/>
    <property type="match status" value="1"/>
</dbReference>
<dbReference type="InterPro" id="IPR011862">
    <property type="entry name" value="Phos-bd"/>
</dbReference>
<dbReference type="NCBIfam" id="TIGR02136">
    <property type="entry name" value="ptsS_2"/>
    <property type="match status" value="1"/>
</dbReference>
<comment type="function">
    <text evidence="4">Involved in the system for phosphate transport across the cytoplasmic membrane.</text>
</comment>
<dbReference type="Pfam" id="PF12849">
    <property type="entry name" value="PBP_like_2"/>
    <property type="match status" value="1"/>
</dbReference>
<dbReference type="EMBL" id="MEUA01000045">
    <property type="protein sequence ID" value="OGC13999.1"/>
    <property type="molecule type" value="Genomic_DNA"/>
</dbReference>
<dbReference type="InterPro" id="IPR050811">
    <property type="entry name" value="Phosphate_ABC_transporter"/>
</dbReference>
<accession>A0A1F4S0T8</accession>